<accession>H2C908</accession>
<dbReference type="AlphaFoldDB" id="H2C908"/>
<keyword evidence="1" id="KW-0812">Transmembrane</keyword>
<feature type="transmembrane region" description="Helical" evidence="1">
    <location>
        <begin position="6"/>
        <end position="27"/>
    </location>
</feature>
<feature type="transmembrane region" description="Helical" evidence="1">
    <location>
        <begin position="39"/>
        <end position="63"/>
    </location>
</feature>
<dbReference type="HOGENOM" id="CLU_184188_0_0_2"/>
<dbReference type="EMBL" id="JH597770">
    <property type="protein sequence ID" value="EHP68634.1"/>
    <property type="molecule type" value="Genomic_DNA"/>
</dbReference>
<protein>
    <submittedName>
        <fullName evidence="2">Uncharacterized protein</fullName>
    </submittedName>
</protein>
<gene>
    <name evidence="2" type="ORF">MetMK1DRAFT_00030770</name>
</gene>
<evidence type="ECO:0000256" key="1">
    <source>
        <dbReference type="SAM" id="Phobius"/>
    </source>
</evidence>
<evidence type="ECO:0000313" key="3">
    <source>
        <dbReference type="Proteomes" id="UP000003980"/>
    </source>
</evidence>
<proteinExistence type="predicted"/>
<evidence type="ECO:0000313" key="2">
    <source>
        <dbReference type="EMBL" id="EHP68634.1"/>
    </source>
</evidence>
<dbReference type="Proteomes" id="UP000003980">
    <property type="component" value="Unassembled WGS sequence"/>
</dbReference>
<feature type="transmembrane region" description="Helical" evidence="1">
    <location>
        <begin position="69"/>
        <end position="92"/>
    </location>
</feature>
<organism evidence="2 3">
    <name type="scientific">Metallosphaera yellowstonensis MK1</name>
    <dbReference type="NCBI Taxonomy" id="671065"/>
    <lineage>
        <taxon>Archaea</taxon>
        <taxon>Thermoproteota</taxon>
        <taxon>Thermoprotei</taxon>
        <taxon>Sulfolobales</taxon>
        <taxon>Sulfolobaceae</taxon>
        <taxon>Metallosphaera</taxon>
    </lineage>
</organism>
<keyword evidence="3" id="KW-1185">Reference proteome</keyword>
<sequence length="95" mass="11055">MFEIWYVTISLSVLTSIFSILILIEFLRIRQSFGTRIVALMSSLSTLFVIQSVTYVASFMMWSNERNPLYVYPSLVMAALSSAIIILLYYYITRY</sequence>
<dbReference type="eggNOG" id="arCOG08340">
    <property type="taxonomic scope" value="Archaea"/>
</dbReference>
<name>H2C908_9CREN</name>
<keyword evidence="1" id="KW-1133">Transmembrane helix</keyword>
<keyword evidence="1" id="KW-0472">Membrane</keyword>
<reference evidence="2 3" key="1">
    <citation type="submission" date="2012-01" db="EMBL/GenBank/DDBJ databases">
        <title>Improved High-Quality Draft sequence of Metallosphaera yellowstonensis MK1.</title>
        <authorList>
            <consortium name="US DOE Joint Genome Institute"/>
            <person name="Lucas S."/>
            <person name="Han J."/>
            <person name="Cheng J.-F."/>
            <person name="Goodwin L."/>
            <person name="Pitluck S."/>
            <person name="Peters L."/>
            <person name="Teshima H."/>
            <person name="Detter J.C."/>
            <person name="Han C."/>
            <person name="Tapia R."/>
            <person name="Land M."/>
            <person name="Hauser L."/>
            <person name="Kyrpides N."/>
            <person name="Kozubal M."/>
            <person name="Macur R.E."/>
            <person name="Jay Z."/>
            <person name="Inskeep W."/>
            <person name="Woyke T."/>
        </authorList>
    </citation>
    <scope>NUCLEOTIDE SEQUENCE [LARGE SCALE GENOMIC DNA]</scope>
    <source>
        <strain evidence="2 3">MK1</strain>
    </source>
</reference>